<evidence type="ECO:0000259" key="1">
    <source>
        <dbReference type="Pfam" id="PF14833"/>
    </source>
</evidence>
<proteinExistence type="predicted"/>
<dbReference type="AlphaFoldDB" id="A0A7S2FFJ8"/>
<dbReference type="InterPro" id="IPR013328">
    <property type="entry name" value="6PGD_dom2"/>
</dbReference>
<dbReference type="InterPro" id="IPR029154">
    <property type="entry name" value="HIBADH-like_NADP-bd"/>
</dbReference>
<sequence length="112" mass="11932">MLATEGMLALKKYGVQPATAVEVINASSGASLQVQRLPDNVISRKFAYGFALGLMHKDCRIAGNLVASQTPGATLIPKVVTLLGEAEERYGPNADYTQIARLLEERTGITLG</sequence>
<dbReference type="InterPro" id="IPR008927">
    <property type="entry name" value="6-PGluconate_DH-like_C_sf"/>
</dbReference>
<feature type="domain" description="3-hydroxyisobutyrate dehydrogenase-like NAD-binding" evidence="1">
    <location>
        <begin position="3"/>
        <end position="103"/>
    </location>
</feature>
<gene>
    <name evidence="2" type="ORF">CBRE1094_LOCUS310</name>
</gene>
<organism evidence="2">
    <name type="scientific">Haptolina brevifila</name>
    <dbReference type="NCBI Taxonomy" id="156173"/>
    <lineage>
        <taxon>Eukaryota</taxon>
        <taxon>Haptista</taxon>
        <taxon>Haptophyta</taxon>
        <taxon>Prymnesiophyceae</taxon>
        <taxon>Prymnesiales</taxon>
        <taxon>Prymnesiaceae</taxon>
        <taxon>Haptolina</taxon>
    </lineage>
</organism>
<dbReference type="SUPFAM" id="SSF48179">
    <property type="entry name" value="6-phosphogluconate dehydrogenase C-terminal domain-like"/>
    <property type="match status" value="1"/>
</dbReference>
<protein>
    <recommendedName>
        <fullName evidence="1">3-hydroxyisobutyrate dehydrogenase-like NAD-binding domain-containing protein</fullName>
    </recommendedName>
</protein>
<reference evidence="2" key="1">
    <citation type="submission" date="2021-01" db="EMBL/GenBank/DDBJ databases">
        <authorList>
            <person name="Corre E."/>
            <person name="Pelletier E."/>
            <person name="Niang G."/>
            <person name="Scheremetjew M."/>
            <person name="Finn R."/>
            <person name="Kale V."/>
            <person name="Holt S."/>
            <person name="Cochrane G."/>
            <person name="Meng A."/>
            <person name="Brown T."/>
            <person name="Cohen L."/>
        </authorList>
    </citation>
    <scope>NUCLEOTIDE SEQUENCE</scope>
    <source>
        <strain evidence="2">UTEX LB 985</strain>
    </source>
</reference>
<name>A0A7S2FFJ8_9EUKA</name>
<evidence type="ECO:0000313" key="2">
    <source>
        <dbReference type="EMBL" id="CAD9389558.1"/>
    </source>
</evidence>
<dbReference type="Pfam" id="PF14833">
    <property type="entry name" value="NAD_binding_11"/>
    <property type="match status" value="1"/>
</dbReference>
<accession>A0A7S2FFJ8</accession>
<dbReference type="Gene3D" id="1.10.1040.10">
    <property type="entry name" value="N-(1-d-carboxylethyl)-l-norvaline Dehydrogenase, domain 2"/>
    <property type="match status" value="1"/>
</dbReference>
<dbReference type="GO" id="GO:0051287">
    <property type="term" value="F:NAD binding"/>
    <property type="evidence" value="ECO:0007669"/>
    <property type="project" value="InterPro"/>
</dbReference>
<dbReference type="EMBL" id="HBGU01000619">
    <property type="protein sequence ID" value="CAD9389558.1"/>
    <property type="molecule type" value="Transcribed_RNA"/>
</dbReference>